<feature type="transmembrane region" description="Helical" evidence="1">
    <location>
        <begin position="227"/>
        <end position="251"/>
    </location>
</feature>
<evidence type="ECO:0000256" key="1">
    <source>
        <dbReference type="SAM" id="Phobius"/>
    </source>
</evidence>
<dbReference type="EMBL" id="BDIP01003059">
    <property type="protein sequence ID" value="GIQ87214.1"/>
    <property type="molecule type" value="Genomic_DNA"/>
</dbReference>
<proteinExistence type="predicted"/>
<keyword evidence="1" id="KW-0472">Membrane</keyword>
<comment type="caution">
    <text evidence="2">The sequence shown here is derived from an EMBL/GenBank/DDBJ whole genome shotgun (WGS) entry which is preliminary data.</text>
</comment>
<reference evidence="2 3" key="1">
    <citation type="journal article" date="2018" name="PLoS ONE">
        <title>The draft genome of Kipferlia bialata reveals reductive genome evolution in fornicate parasites.</title>
        <authorList>
            <person name="Tanifuji G."/>
            <person name="Takabayashi S."/>
            <person name="Kume K."/>
            <person name="Takagi M."/>
            <person name="Nakayama T."/>
            <person name="Kamikawa R."/>
            <person name="Inagaki Y."/>
            <person name="Hashimoto T."/>
        </authorList>
    </citation>
    <scope>NUCLEOTIDE SEQUENCE [LARGE SCALE GENOMIC DNA]</scope>
    <source>
        <strain evidence="2">NY0173</strain>
    </source>
</reference>
<name>A0A9K3D4Q3_9EUKA</name>
<keyword evidence="1" id="KW-1133">Transmembrane helix</keyword>
<dbReference type="AlphaFoldDB" id="A0A9K3D4Q3"/>
<dbReference type="Proteomes" id="UP000265618">
    <property type="component" value="Unassembled WGS sequence"/>
</dbReference>
<keyword evidence="3" id="KW-1185">Reference proteome</keyword>
<evidence type="ECO:0000313" key="3">
    <source>
        <dbReference type="Proteomes" id="UP000265618"/>
    </source>
</evidence>
<organism evidence="2 3">
    <name type="scientific">Kipferlia bialata</name>
    <dbReference type="NCBI Taxonomy" id="797122"/>
    <lineage>
        <taxon>Eukaryota</taxon>
        <taxon>Metamonada</taxon>
        <taxon>Carpediemonas-like organisms</taxon>
        <taxon>Kipferlia</taxon>
    </lineage>
</organism>
<sequence length="424" mass="45861">MYSLCIYRVADLAEGLGSDTLRFTGGDGSLGYGNIYLYRTDDPLPTVVGSSTIRRTVTAGRQDLGPYEFAQFGPAWVPDGAYLDLYYYQFSPDYSYHPQMWVFQTCEDDQLWFDDEPGYSSVYSYTGNQSYGATRITSHTYSSSYTPWDDVVMAPHYIAFYDDSDVWDATVSFEAYYYTPVYRFFGGLPISFDEDFDSSEYQYVGVDALCSGTDSVYQMYIGAKGSVWLVLVIVIVICAVIGALVAIVMSFSKRHKASKAKANTQTSADLEAHAMAAAIESDQMHTQGKGVAPMPTQPQQVANPLHASNMVPVPVSDPTVPYAPMPVPAPSPMPADMTAAMQPLVPMAPLAPMAPMAPVPYNSYGPVDMGGAPTQTEDPYAPEPVAPAAGIPMPIGMGDGYAPPAYLASPGSDMTSPYPAAPNV</sequence>
<gene>
    <name evidence="2" type="ORF">KIPB_009211</name>
</gene>
<keyword evidence="1" id="KW-0812">Transmembrane</keyword>
<accession>A0A9K3D4Q3</accession>
<protein>
    <submittedName>
        <fullName evidence="2">Uncharacterized protein</fullName>
    </submittedName>
</protein>
<evidence type="ECO:0000313" key="2">
    <source>
        <dbReference type="EMBL" id="GIQ87214.1"/>
    </source>
</evidence>